<dbReference type="NCBIfam" id="TIGR00090">
    <property type="entry name" value="rsfS_iojap_ybeB"/>
    <property type="match status" value="1"/>
</dbReference>
<dbReference type="RefSeq" id="WP_008902695.1">
    <property type="nucleotide sequence ID" value="NZ_GL397071.1"/>
</dbReference>
<dbReference type="EMBL" id="AEEH01000053">
    <property type="protein sequence ID" value="EFM24499.1"/>
    <property type="molecule type" value="Genomic_DNA"/>
</dbReference>
<dbReference type="HOGENOM" id="CLU_092688_2_2_9"/>
<comment type="subunit">
    <text evidence="2">Interacts with ribosomal protein uL14 (rplN).</text>
</comment>
<dbReference type="Pfam" id="PF02410">
    <property type="entry name" value="RsfS"/>
    <property type="match status" value="1"/>
</dbReference>
<dbReference type="PANTHER" id="PTHR21043">
    <property type="entry name" value="IOJAP SUPERFAMILY ORTHOLOG"/>
    <property type="match status" value="1"/>
</dbReference>
<sequence>MDTNKKLEIIKKSCEDKLGIDIKILDIKRLSSVADYFVIVSGNSSNQVRALADEIEDKMAEAKEFVNNKEGQNSMRWILLDYGDIIVHVFHRDEREYYNLERLWDDENQKEEK</sequence>
<evidence type="ECO:0000256" key="1">
    <source>
        <dbReference type="ARBA" id="ARBA00010574"/>
    </source>
</evidence>
<evidence type="ECO:0000313" key="3">
    <source>
        <dbReference type="EMBL" id="EFM24499.1"/>
    </source>
</evidence>
<keyword evidence="2" id="KW-0678">Repressor</keyword>
<dbReference type="InterPro" id="IPR043519">
    <property type="entry name" value="NT_sf"/>
</dbReference>
<dbReference type="GO" id="GO:0090071">
    <property type="term" value="P:negative regulation of ribosome biogenesis"/>
    <property type="evidence" value="ECO:0007669"/>
    <property type="project" value="UniProtKB-UniRule"/>
</dbReference>
<name>E0NP31_9FIRM</name>
<dbReference type="SUPFAM" id="SSF81301">
    <property type="entry name" value="Nucleotidyltransferase"/>
    <property type="match status" value="1"/>
</dbReference>
<proteinExistence type="inferred from homology"/>
<dbReference type="PANTHER" id="PTHR21043:SF0">
    <property type="entry name" value="MITOCHONDRIAL ASSEMBLY OF RIBOSOMAL LARGE SUBUNIT PROTEIN 1"/>
    <property type="match status" value="1"/>
</dbReference>
<evidence type="ECO:0000313" key="4">
    <source>
        <dbReference type="Proteomes" id="UP000003280"/>
    </source>
</evidence>
<dbReference type="GO" id="GO:0017148">
    <property type="term" value="P:negative regulation of translation"/>
    <property type="evidence" value="ECO:0007669"/>
    <property type="project" value="UniProtKB-UniRule"/>
</dbReference>
<evidence type="ECO:0000256" key="2">
    <source>
        <dbReference type="HAMAP-Rule" id="MF_01477"/>
    </source>
</evidence>
<keyword evidence="2" id="KW-0963">Cytoplasm</keyword>
<dbReference type="GO" id="GO:0042256">
    <property type="term" value="P:cytosolic ribosome assembly"/>
    <property type="evidence" value="ECO:0007669"/>
    <property type="project" value="UniProtKB-UniRule"/>
</dbReference>
<gene>
    <name evidence="2" type="primary">rsfS</name>
    <name evidence="3" type="ORF">HMPREF9225_1920</name>
</gene>
<accession>E0NP31</accession>
<reference evidence="3 4" key="1">
    <citation type="submission" date="2010-07" db="EMBL/GenBank/DDBJ databases">
        <authorList>
            <person name="Muzny D."/>
            <person name="Qin X."/>
            <person name="Deng J."/>
            <person name="Jiang H."/>
            <person name="Liu Y."/>
            <person name="Qu J."/>
            <person name="Song X.-Z."/>
            <person name="Zhang L."/>
            <person name="Thornton R."/>
            <person name="Coyle M."/>
            <person name="Francisco L."/>
            <person name="Jackson L."/>
            <person name="Javaid M."/>
            <person name="Korchina V."/>
            <person name="Kovar C."/>
            <person name="Mata R."/>
            <person name="Mathew T."/>
            <person name="Ngo R."/>
            <person name="Nguyen L."/>
            <person name="Nguyen N."/>
            <person name="Okwuonu G."/>
            <person name="Ongeri F."/>
            <person name="Pham C."/>
            <person name="Simmons D."/>
            <person name="Wilczek-Boney K."/>
            <person name="Hale W."/>
            <person name="Jakkamsetti A."/>
            <person name="Pham P."/>
            <person name="Ruth R."/>
            <person name="San Lucas F."/>
            <person name="Warren J."/>
            <person name="Zhang J."/>
            <person name="Zhao Z."/>
            <person name="Zhou C."/>
            <person name="Zhu D."/>
            <person name="Lee S."/>
            <person name="Bess C."/>
            <person name="Blankenburg K."/>
            <person name="Forbes L."/>
            <person name="Fu Q."/>
            <person name="Gubbala S."/>
            <person name="Hirani K."/>
            <person name="Jayaseelan J.C."/>
            <person name="Lara F."/>
            <person name="Munidasa M."/>
            <person name="Palculict T."/>
            <person name="Patil S."/>
            <person name="Pu L.-L."/>
            <person name="Saada N."/>
            <person name="Tang L."/>
            <person name="Weissenberger G."/>
            <person name="Zhu Y."/>
            <person name="Hemphill L."/>
            <person name="Shang Y."/>
            <person name="Youmans B."/>
            <person name="Ayvaz T."/>
            <person name="Ross M."/>
            <person name="Santibanez J."/>
            <person name="Aqrawi P."/>
            <person name="Gross S."/>
            <person name="Joshi V."/>
            <person name="Fowler G."/>
            <person name="Nazareth L."/>
            <person name="Reid J."/>
            <person name="Worley K."/>
            <person name="Petrosino J."/>
            <person name="Highlander S."/>
            <person name="Gibbs R."/>
        </authorList>
    </citation>
    <scope>NUCLEOTIDE SEQUENCE [LARGE SCALE GENOMIC DNA]</scope>
    <source>
        <strain evidence="3 4">ATCC BAA-1640</strain>
    </source>
</reference>
<comment type="caution">
    <text evidence="3">The sequence shown here is derived from an EMBL/GenBank/DDBJ whole genome shotgun (WGS) entry which is preliminary data.</text>
</comment>
<dbReference type="OrthoDB" id="9793681at2"/>
<comment type="similarity">
    <text evidence="1 2">Belongs to the Iojap/RsfS family.</text>
</comment>
<dbReference type="Gene3D" id="3.30.460.10">
    <property type="entry name" value="Beta Polymerase, domain 2"/>
    <property type="match status" value="1"/>
</dbReference>
<dbReference type="eggNOG" id="COG0799">
    <property type="taxonomic scope" value="Bacteria"/>
</dbReference>
<dbReference type="Proteomes" id="UP000003280">
    <property type="component" value="Unassembled WGS sequence"/>
</dbReference>
<dbReference type="InterPro" id="IPR004394">
    <property type="entry name" value="Iojap/RsfS/C7orf30"/>
</dbReference>
<dbReference type="GO" id="GO:0005737">
    <property type="term" value="C:cytoplasm"/>
    <property type="evidence" value="ECO:0007669"/>
    <property type="project" value="UniProtKB-SubCell"/>
</dbReference>
<dbReference type="GO" id="GO:0043023">
    <property type="term" value="F:ribosomal large subunit binding"/>
    <property type="evidence" value="ECO:0007669"/>
    <property type="project" value="TreeGrafter"/>
</dbReference>
<protein>
    <recommendedName>
        <fullName evidence="2">Ribosomal silencing factor RsfS</fullName>
    </recommendedName>
</protein>
<dbReference type="STRING" id="862517.HMPREF9225_1920"/>
<dbReference type="HAMAP" id="MF_01477">
    <property type="entry name" value="Iojap_RsfS"/>
    <property type="match status" value="1"/>
</dbReference>
<keyword evidence="2" id="KW-0810">Translation regulation</keyword>
<keyword evidence="4" id="KW-1185">Reference proteome</keyword>
<dbReference type="AlphaFoldDB" id="E0NP31"/>
<organism evidence="3 4">
    <name type="scientific">Peptoniphilus duerdenii ATCC BAA-1640</name>
    <dbReference type="NCBI Taxonomy" id="862517"/>
    <lineage>
        <taxon>Bacteria</taxon>
        <taxon>Bacillati</taxon>
        <taxon>Bacillota</taxon>
        <taxon>Tissierellia</taxon>
        <taxon>Tissierellales</taxon>
        <taxon>Peptoniphilaceae</taxon>
        <taxon>Peptoniphilus</taxon>
    </lineage>
</organism>
<comment type="function">
    <text evidence="2">Functions as a ribosomal silencing factor. Interacts with ribosomal protein uL14 (rplN), blocking formation of intersubunit bridge B8. Prevents association of the 30S and 50S ribosomal subunits and the formation of functional ribosomes, thus repressing translation.</text>
</comment>
<comment type="subcellular location">
    <subcellularLocation>
        <location evidence="2">Cytoplasm</location>
    </subcellularLocation>
</comment>